<feature type="compositionally biased region" description="Polar residues" evidence="1">
    <location>
        <begin position="77"/>
        <end position="87"/>
    </location>
</feature>
<feature type="compositionally biased region" description="Basic and acidic residues" evidence="1">
    <location>
        <begin position="97"/>
        <end position="106"/>
    </location>
</feature>
<feature type="compositionally biased region" description="Low complexity" evidence="1">
    <location>
        <begin position="63"/>
        <end position="76"/>
    </location>
</feature>
<evidence type="ECO:0000313" key="3">
    <source>
        <dbReference type="Proteomes" id="UP000298327"/>
    </source>
</evidence>
<dbReference type="EMBL" id="SEOQ01001349">
    <property type="protein sequence ID" value="TFY52220.1"/>
    <property type="molecule type" value="Genomic_DNA"/>
</dbReference>
<accession>A0A4Y9XQ06</accession>
<dbReference type="AlphaFoldDB" id="A0A4Y9XQ06"/>
<feature type="region of interest" description="Disordered" evidence="1">
    <location>
        <begin position="41"/>
        <end position="122"/>
    </location>
</feature>
<proteinExistence type="predicted"/>
<protein>
    <submittedName>
        <fullName evidence="2">Uncharacterized protein</fullName>
    </submittedName>
</protein>
<evidence type="ECO:0000256" key="1">
    <source>
        <dbReference type="SAM" id="MobiDB-lite"/>
    </source>
</evidence>
<keyword evidence="3" id="KW-1185">Reference proteome</keyword>
<reference evidence="2 3" key="1">
    <citation type="submission" date="2019-02" db="EMBL/GenBank/DDBJ databases">
        <title>Genome sequencing of the rare red list fungi Dentipellis fragilis.</title>
        <authorList>
            <person name="Buettner E."/>
            <person name="Kellner H."/>
        </authorList>
    </citation>
    <scope>NUCLEOTIDE SEQUENCE [LARGE SCALE GENOMIC DNA]</scope>
    <source>
        <strain evidence="2 3">DSM 105465</strain>
    </source>
</reference>
<evidence type="ECO:0000313" key="2">
    <source>
        <dbReference type="EMBL" id="TFY52220.1"/>
    </source>
</evidence>
<comment type="caution">
    <text evidence="2">The sequence shown here is derived from an EMBL/GenBank/DDBJ whole genome shotgun (WGS) entry which is preliminary data.</text>
</comment>
<name>A0A4Y9XQ06_9AGAM</name>
<dbReference type="Proteomes" id="UP000298327">
    <property type="component" value="Unassembled WGS sequence"/>
</dbReference>
<gene>
    <name evidence="2" type="ORF">EVG20_g10649</name>
</gene>
<organism evidence="2 3">
    <name type="scientific">Dentipellis fragilis</name>
    <dbReference type="NCBI Taxonomy" id="205917"/>
    <lineage>
        <taxon>Eukaryota</taxon>
        <taxon>Fungi</taxon>
        <taxon>Dikarya</taxon>
        <taxon>Basidiomycota</taxon>
        <taxon>Agaricomycotina</taxon>
        <taxon>Agaricomycetes</taxon>
        <taxon>Russulales</taxon>
        <taxon>Hericiaceae</taxon>
        <taxon>Dentipellis</taxon>
    </lineage>
</organism>
<dbReference type="OrthoDB" id="10464509at2759"/>
<sequence length="235" mass="26798">MNSHLTYNWRELGLLRSLIAALPISWETQYPVHRGAHDVSNASVERTAAGQIAPSRRERRQSAARSGVRSSVAGSSTQRHSADTTSPREAVFSVGHDYQEQWKAERPQPQPIPSSSKTPRALAMTPRALAARKGRTTGAQDLYNLNKRLPDPWHRYDDPLNKRVIPKATEYIDHLEQTLKSKVNDLQNKDERIEWLEHALEAGYITQKDMETEINKHRIENDYLRSALHWHGGNL</sequence>